<comment type="caution">
    <text evidence="3">The sequence shown here is derived from an EMBL/GenBank/DDBJ whole genome shotgun (WGS) entry which is preliminary data.</text>
</comment>
<accession>A0ABP8KES9</accession>
<gene>
    <name evidence="3" type="ORF">GCM10023187_22700</name>
</gene>
<dbReference type="SMART" id="SM00448">
    <property type="entry name" value="REC"/>
    <property type="match status" value="1"/>
</dbReference>
<dbReference type="SUPFAM" id="SSF52172">
    <property type="entry name" value="CheY-like"/>
    <property type="match status" value="1"/>
</dbReference>
<dbReference type="Gene3D" id="3.40.50.2300">
    <property type="match status" value="1"/>
</dbReference>
<organism evidence="3 4">
    <name type="scientific">Nibrella viscosa</name>
    <dbReference type="NCBI Taxonomy" id="1084524"/>
    <lineage>
        <taxon>Bacteria</taxon>
        <taxon>Pseudomonadati</taxon>
        <taxon>Bacteroidota</taxon>
        <taxon>Cytophagia</taxon>
        <taxon>Cytophagales</taxon>
        <taxon>Spirosomataceae</taxon>
        <taxon>Nibrella</taxon>
    </lineage>
</organism>
<dbReference type="InterPro" id="IPR052893">
    <property type="entry name" value="TCS_response_regulator"/>
</dbReference>
<evidence type="ECO:0000259" key="2">
    <source>
        <dbReference type="PROSITE" id="PS50110"/>
    </source>
</evidence>
<keyword evidence="1" id="KW-0597">Phosphoprotein</keyword>
<evidence type="ECO:0000313" key="3">
    <source>
        <dbReference type="EMBL" id="GAA4404873.1"/>
    </source>
</evidence>
<dbReference type="PROSITE" id="PS50110">
    <property type="entry name" value="RESPONSE_REGULATORY"/>
    <property type="match status" value="1"/>
</dbReference>
<dbReference type="Pfam" id="PF00072">
    <property type="entry name" value="Response_reg"/>
    <property type="match status" value="1"/>
</dbReference>
<dbReference type="InterPro" id="IPR001789">
    <property type="entry name" value="Sig_transdc_resp-reg_receiver"/>
</dbReference>
<sequence>MSFIFRKLAKMTILIADDDADDRMFLEQALRSIGYSHDIQFVEDGEQLMDYLKQQGMYTEANAPWPNLIILDLNMPRKNGFQALEEIKADARLRRLPVVVMTTSSADEDVLRTYNLGVNSYITKPFNFNRLIEMMGALKTYWIDTVKLPE</sequence>
<name>A0ABP8KES9_9BACT</name>
<feature type="domain" description="Response regulatory" evidence="2">
    <location>
        <begin position="12"/>
        <end position="139"/>
    </location>
</feature>
<reference evidence="4" key="1">
    <citation type="journal article" date="2019" name="Int. J. Syst. Evol. Microbiol.">
        <title>The Global Catalogue of Microorganisms (GCM) 10K type strain sequencing project: providing services to taxonomists for standard genome sequencing and annotation.</title>
        <authorList>
            <consortium name="The Broad Institute Genomics Platform"/>
            <consortium name="The Broad Institute Genome Sequencing Center for Infectious Disease"/>
            <person name="Wu L."/>
            <person name="Ma J."/>
        </authorList>
    </citation>
    <scope>NUCLEOTIDE SEQUENCE [LARGE SCALE GENOMIC DNA]</scope>
    <source>
        <strain evidence="4">JCM 17925</strain>
    </source>
</reference>
<dbReference type="EMBL" id="BAABHB010000003">
    <property type="protein sequence ID" value="GAA4404873.1"/>
    <property type="molecule type" value="Genomic_DNA"/>
</dbReference>
<feature type="modified residue" description="4-aspartylphosphate" evidence="1">
    <location>
        <position position="72"/>
    </location>
</feature>
<protein>
    <submittedName>
        <fullName evidence="3">Response regulator</fullName>
    </submittedName>
</protein>
<proteinExistence type="predicted"/>
<dbReference type="Proteomes" id="UP001500936">
    <property type="component" value="Unassembled WGS sequence"/>
</dbReference>
<dbReference type="CDD" id="cd17557">
    <property type="entry name" value="REC_Rcp-like"/>
    <property type="match status" value="1"/>
</dbReference>
<dbReference type="PANTHER" id="PTHR44520">
    <property type="entry name" value="RESPONSE REGULATOR RCP1-RELATED"/>
    <property type="match status" value="1"/>
</dbReference>
<evidence type="ECO:0000313" key="4">
    <source>
        <dbReference type="Proteomes" id="UP001500936"/>
    </source>
</evidence>
<dbReference type="InterPro" id="IPR011006">
    <property type="entry name" value="CheY-like_superfamily"/>
</dbReference>
<evidence type="ECO:0000256" key="1">
    <source>
        <dbReference type="PROSITE-ProRule" id="PRU00169"/>
    </source>
</evidence>
<keyword evidence="4" id="KW-1185">Reference proteome</keyword>
<dbReference type="PANTHER" id="PTHR44520:SF2">
    <property type="entry name" value="RESPONSE REGULATOR RCP1"/>
    <property type="match status" value="1"/>
</dbReference>